<accession>A0AAW2RJW2</accession>
<sequence length="120" mass="13590">MASCPFPSSATPNHRNAPPRNNNCKATKTIKTVTFFSSCASEINLHPSFPTKRNSWLGCCRATSSQLEPPPKKHPLPSPGVLALFSRFQDTLQIFFAVLFWMALFFWSCAWDWENRGRPN</sequence>
<dbReference type="AlphaFoldDB" id="A0AAW2RJW2"/>
<keyword evidence="2" id="KW-0812">Transmembrane</keyword>
<gene>
    <name evidence="3" type="ORF">Sangu_0103500</name>
</gene>
<dbReference type="PANTHER" id="PTHR37706:SF2">
    <property type="entry name" value="TRANSMEMBRANE PROTEIN"/>
    <property type="match status" value="1"/>
</dbReference>
<reference evidence="3" key="1">
    <citation type="submission" date="2020-06" db="EMBL/GenBank/DDBJ databases">
        <authorList>
            <person name="Li T."/>
            <person name="Hu X."/>
            <person name="Zhang T."/>
            <person name="Song X."/>
            <person name="Zhang H."/>
            <person name="Dai N."/>
            <person name="Sheng W."/>
            <person name="Hou X."/>
            <person name="Wei L."/>
        </authorList>
    </citation>
    <scope>NUCLEOTIDE SEQUENCE</scope>
    <source>
        <strain evidence="3">G01</strain>
        <tissue evidence="3">Leaf</tissue>
    </source>
</reference>
<comment type="caution">
    <text evidence="3">The sequence shown here is derived from an EMBL/GenBank/DDBJ whole genome shotgun (WGS) entry which is preliminary data.</text>
</comment>
<dbReference type="PANTHER" id="PTHR37706">
    <property type="entry name" value="TRANSMEMBRANE PROTEIN"/>
    <property type="match status" value="1"/>
</dbReference>
<evidence type="ECO:0000256" key="2">
    <source>
        <dbReference type="SAM" id="Phobius"/>
    </source>
</evidence>
<evidence type="ECO:0000313" key="3">
    <source>
        <dbReference type="EMBL" id="KAL0380392.1"/>
    </source>
</evidence>
<feature type="transmembrane region" description="Helical" evidence="2">
    <location>
        <begin position="94"/>
        <end position="113"/>
    </location>
</feature>
<keyword evidence="2" id="KW-0472">Membrane</keyword>
<proteinExistence type="predicted"/>
<evidence type="ECO:0000256" key="1">
    <source>
        <dbReference type="SAM" id="MobiDB-lite"/>
    </source>
</evidence>
<feature type="compositionally biased region" description="Polar residues" evidence="1">
    <location>
        <begin position="1"/>
        <end position="11"/>
    </location>
</feature>
<feature type="region of interest" description="Disordered" evidence="1">
    <location>
        <begin position="1"/>
        <end position="24"/>
    </location>
</feature>
<organism evidence="3">
    <name type="scientific">Sesamum angustifolium</name>
    <dbReference type="NCBI Taxonomy" id="2727405"/>
    <lineage>
        <taxon>Eukaryota</taxon>
        <taxon>Viridiplantae</taxon>
        <taxon>Streptophyta</taxon>
        <taxon>Embryophyta</taxon>
        <taxon>Tracheophyta</taxon>
        <taxon>Spermatophyta</taxon>
        <taxon>Magnoliopsida</taxon>
        <taxon>eudicotyledons</taxon>
        <taxon>Gunneridae</taxon>
        <taxon>Pentapetalae</taxon>
        <taxon>asterids</taxon>
        <taxon>lamiids</taxon>
        <taxon>Lamiales</taxon>
        <taxon>Pedaliaceae</taxon>
        <taxon>Sesamum</taxon>
    </lineage>
</organism>
<dbReference type="EMBL" id="JACGWK010000001">
    <property type="protein sequence ID" value="KAL0380392.1"/>
    <property type="molecule type" value="Genomic_DNA"/>
</dbReference>
<protein>
    <submittedName>
        <fullName evidence="3">Uncharacterized protein</fullName>
    </submittedName>
</protein>
<keyword evidence="2" id="KW-1133">Transmembrane helix</keyword>
<reference evidence="3" key="2">
    <citation type="journal article" date="2024" name="Plant">
        <title>Genomic evolution and insights into agronomic trait innovations of Sesamum species.</title>
        <authorList>
            <person name="Miao H."/>
            <person name="Wang L."/>
            <person name="Qu L."/>
            <person name="Liu H."/>
            <person name="Sun Y."/>
            <person name="Le M."/>
            <person name="Wang Q."/>
            <person name="Wei S."/>
            <person name="Zheng Y."/>
            <person name="Lin W."/>
            <person name="Duan Y."/>
            <person name="Cao H."/>
            <person name="Xiong S."/>
            <person name="Wang X."/>
            <person name="Wei L."/>
            <person name="Li C."/>
            <person name="Ma Q."/>
            <person name="Ju M."/>
            <person name="Zhao R."/>
            <person name="Li G."/>
            <person name="Mu C."/>
            <person name="Tian Q."/>
            <person name="Mei H."/>
            <person name="Zhang T."/>
            <person name="Gao T."/>
            <person name="Zhang H."/>
        </authorList>
    </citation>
    <scope>NUCLEOTIDE SEQUENCE</scope>
    <source>
        <strain evidence="3">G01</strain>
    </source>
</reference>
<name>A0AAW2RJW2_9LAMI</name>
<feature type="compositionally biased region" description="Low complexity" evidence="1">
    <location>
        <begin position="12"/>
        <end position="23"/>
    </location>
</feature>